<comment type="caution">
    <text evidence="2">The sequence shown here is derived from an EMBL/GenBank/DDBJ whole genome shotgun (WGS) entry which is preliminary data.</text>
</comment>
<organism evidence="2 3">
    <name type="scientific">Dreissena polymorpha</name>
    <name type="common">Zebra mussel</name>
    <name type="synonym">Mytilus polymorpha</name>
    <dbReference type="NCBI Taxonomy" id="45954"/>
    <lineage>
        <taxon>Eukaryota</taxon>
        <taxon>Metazoa</taxon>
        <taxon>Spiralia</taxon>
        <taxon>Lophotrochozoa</taxon>
        <taxon>Mollusca</taxon>
        <taxon>Bivalvia</taxon>
        <taxon>Autobranchia</taxon>
        <taxon>Heteroconchia</taxon>
        <taxon>Euheterodonta</taxon>
        <taxon>Imparidentia</taxon>
        <taxon>Neoheterodontei</taxon>
        <taxon>Myida</taxon>
        <taxon>Dreissenoidea</taxon>
        <taxon>Dreissenidae</taxon>
        <taxon>Dreissena</taxon>
    </lineage>
</organism>
<feature type="region of interest" description="Disordered" evidence="1">
    <location>
        <begin position="1"/>
        <end position="42"/>
    </location>
</feature>
<reference evidence="2" key="2">
    <citation type="submission" date="2020-11" db="EMBL/GenBank/DDBJ databases">
        <authorList>
            <person name="McCartney M.A."/>
            <person name="Auch B."/>
            <person name="Kono T."/>
            <person name="Mallez S."/>
            <person name="Becker A."/>
            <person name="Gohl D.M."/>
            <person name="Silverstein K.A.T."/>
            <person name="Koren S."/>
            <person name="Bechman K.B."/>
            <person name="Herman A."/>
            <person name="Abrahante J.E."/>
            <person name="Garbe J."/>
        </authorList>
    </citation>
    <scope>NUCLEOTIDE SEQUENCE</scope>
    <source>
        <strain evidence="2">Duluth1</strain>
        <tissue evidence="2">Whole animal</tissue>
    </source>
</reference>
<evidence type="ECO:0000313" key="2">
    <source>
        <dbReference type="EMBL" id="KAH3769379.1"/>
    </source>
</evidence>
<accession>A0A9D4DZS6</accession>
<proteinExistence type="predicted"/>
<evidence type="ECO:0000256" key="1">
    <source>
        <dbReference type="SAM" id="MobiDB-lite"/>
    </source>
</evidence>
<feature type="compositionally biased region" description="Polar residues" evidence="1">
    <location>
        <begin position="24"/>
        <end position="37"/>
    </location>
</feature>
<reference evidence="2" key="1">
    <citation type="journal article" date="2019" name="bioRxiv">
        <title>The Genome of the Zebra Mussel, Dreissena polymorpha: A Resource for Invasive Species Research.</title>
        <authorList>
            <person name="McCartney M.A."/>
            <person name="Auch B."/>
            <person name="Kono T."/>
            <person name="Mallez S."/>
            <person name="Zhang Y."/>
            <person name="Obille A."/>
            <person name="Becker A."/>
            <person name="Abrahante J.E."/>
            <person name="Garbe J."/>
            <person name="Badalamenti J.P."/>
            <person name="Herman A."/>
            <person name="Mangelson H."/>
            <person name="Liachko I."/>
            <person name="Sullivan S."/>
            <person name="Sone E.D."/>
            <person name="Koren S."/>
            <person name="Silverstein K.A.T."/>
            <person name="Beckman K.B."/>
            <person name="Gohl D.M."/>
        </authorList>
    </citation>
    <scope>NUCLEOTIDE SEQUENCE</scope>
    <source>
        <strain evidence="2">Duluth1</strain>
        <tissue evidence="2">Whole animal</tissue>
    </source>
</reference>
<sequence length="54" mass="6412">MVDEESTFENANNSQMQQNVQQNYPNEQPNIENQRPVYTSRYGRQVRPKVIIDL</sequence>
<feature type="compositionally biased region" description="Low complexity" evidence="1">
    <location>
        <begin position="10"/>
        <end position="23"/>
    </location>
</feature>
<gene>
    <name evidence="2" type="ORF">DPMN_170646</name>
</gene>
<dbReference type="AlphaFoldDB" id="A0A9D4DZS6"/>
<name>A0A9D4DZS6_DREPO</name>
<dbReference type="Proteomes" id="UP000828390">
    <property type="component" value="Unassembled WGS sequence"/>
</dbReference>
<keyword evidence="3" id="KW-1185">Reference proteome</keyword>
<dbReference type="EMBL" id="JAIWYP010000009">
    <property type="protein sequence ID" value="KAH3769379.1"/>
    <property type="molecule type" value="Genomic_DNA"/>
</dbReference>
<evidence type="ECO:0000313" key="3">
    <source>
        <dbReference type="Proteomes" id="UP000828390"/>
    </source>
</evidence>
<protein>
    <submittedName>
        <fullName evidence="2">Uncharacterized protein</fullName>
    </submittedName>
</protein>